<name>A0AAV7SDG6_PLEWA</name>
<organism evidence="1 2">
    <name type="scientific">Pleurodeles waltl</name>
    <name type="common">Iberian ribbed newt</name>
    <dbReference type="NCBI Taxonomy" id="8319"/>
    <lineage>
        <taxon>Eukaryota</taxon>
        <taxon>Metazoa</taxon>
        <taxon>Chordata</taxon>
        <taxon>Craniata</taxon>
        <taxon>Vertebrata</taxon>
        <taxon>Euteleostomi</taxon>
        <taxon>Amphibia</taxon>
        <taxon>Batrachia</taxon>
        <taxon>Caudata</taxon>
        <taxon>Salamandroidea</taxon>
        <taxon>Salamandridae</taxon>
        <taxon>Pleurodelinae</taxon>
        <taxon>Pleurodeles</taxon>
    </lineage>
</organism>
<protein>
    <submittedName>
        <fullName evidence="1">Uncharacterized protein</fullName>
    </submittedName>
</protein>
<proteinExistence type="predicted"/>
<reference evidence="1" key="1">
    <citation type="journal article" date="2022" name="bioRxiv">
        <title>Sequencing and chromosome-scale assembly of the giantPleurodeles waltlgenome.</title>
        <authorList>
            <person name="Brown T."/>
            <person name="Elewa A."/>
            <person name="Iarovenko S."/>
            <person name="Subramanian E."/>
            <person name="Araus A.J."/>
            <person name="Petzold A."/>
            <person name="Susuki M."/>
            <person name="Suzuki K.-i.T."/>
            <person name="Hayashi T."/>
            <person name="Toyoda A."/>
            <person name="Oliveira C."/>
            <person name="Osipova E."/>
            <person name="Leigh N.D."/>
            <person name="Simon A."/>
            <person name="Yun M.H."/>
        </authorList>
    </citation>
    <scope>NUCLEOTIDE SEQUENCE</scope>
    <source>
        <strain evidence="1">20211129_DDA</strain>
        <tissue evidence="1">Liver</tissue>
    </source>
</reference>
<dbReference type="Proteomes" id="UP001066276">
    <property type="component" value="Chromosome 4_2"/>
</dbReference>
<sequence length="168" mass="18629">MGLRCALRSKRKPLGAERGRDPIRGALRCIERKEKGFQPKIPKRAEFPKASSPGLRRSELPASAVANRLWIQRQATGIHSVQAPDDSELKGDIQIASAFRDFYTKLYAGQTLPLEGPAFYLHDAHALRLTPDQAAALDCPIRIEEFAYAIARQKPLKSPGVDDFPALI</sequence>
<accession>A0AAV7SDG6</accession>
<gene>
    <name evidence="1" type="ORF">NDU88_001650</name>
</gene>
<comment type="caution">
    <text evidence="1">The sequence shown here is derived from an EMBL/GenBank/DDBJ whole genome shotgun (WGS) entry which is preliminary data.</text>
</comment>
<evidence type="ECO:0000313" key="2">
    <source>
        <dbReference type="Proteomes" id="UP001066276"/>
    </source>
</evidence>
<dbReference type="AlphaFoldDB" id="A0AAV7SDG6"/>
<keyword evidence="2" id="KW-1185">Reference proteome</keyword>
<evidence type="ECO:0000313" key="1">
    <source>
        <dbReference type="EMBL" id="KAJ1161163.1"/>
    </source>
</evidence>
<dbReference type="EMBL" id="JANPWB010000008">
    <property type="protein sequence ID" value="KAJ1161163.1"/>
    <property type="molecule type" value="Genomic_DNA"/>
</dbReference>